<accession>A0A023EFS2</accession>
<sequence length="155" mass="18543">MSDRAFRAYLPKKPASGDEILLRAKLKDDASRFSVNFCLSRPEGINECQTPPYIAYHFRTDFFDDGESVTIHNWKNGGIWQQQTEESNVWIIDRSASFFLIFRFHEECIKVFAEDTQHTPDYEFEHQFPMESIRMIELWDDFEYVEELTFKYNRS</sequence>
<dbReference type="SUPFAM" id="SSF49899">
    <property type="entry name" value="Concanavalin A-like lectins/glucanases"/>
    <property type="match status" value="1"/>
</dbReference>
<reference evidence="4" key="1">
    <citation type="journal article" date="2014" name="PLoS Negl. Trop. Dis.">
        <title>Identification and characterization of seminal fluid proteins in the Asian tiger mosquito, Aedes albopictus.</title>
        <authorList>
            <person name="Boes K.E."/>
            <person name="Ribeiro J.M."/>
            <person name="Wong A."/>
            <person name="Harrington L.C."/>
            <person name="Wolfner M.F."/>
            <person name="Sirot L.K."/>
        </authorList>
    </citation>
    <scope>NUCLEOTIDE SEQUENCE</scope>
    <source>
        <tissue evidence="4">Reproductive organs</tissue>
    </source>
</reference>
<dbReference type="VEuPathDB" id="VectorBase:AALFPA_049960"/>
<evidence type="ECO:0000313" key="4">
    <source>
        <dbReference type="EMBL" id="JAC08197.1"/>
    </source>
</evidence>
<evidence type="ECO:0000256" key="1">
    <source>
        <dbReference type="ARBA" id="ARBA00022734"/>
    </source>
</evidence>
<dbReference type="InterPro" id="IPR001079">
    <property type="entry name" value="Galectin_CRD"/>
</dbReference>
<evidence type="ECO:0000256" key="2">
    <source>
        <dbReference type="RuleBase" id="RU102079"/>
    </source>
</evidence>
<feature type="domain" description="Galectin" evidence="3">
    <location>
        <begin position="6"/>
        <end position="151"/>
    </location>
</feature>
<dbReference type="AlphaFoldDB" id="A0A023EFS2"/>
<protein>
    <recommendedName>
        <fullName evidence="2">Galectin</fullName>
    </recommendedName>
</protein>
<dbReference type="VEuPathDB" id="VectorBase:AALC636_037491"/>
<organism evidence="4">
    <name type="scientific">Aedes albopictus</name>
    <name type="common">Asian tiger mosquito</name>
    <name type="synonym">Stegomyia albopicta</name>
    <dbReference type="NCBI Taxonomy" id="7160"/>
    <lineage>
        <taxon>Eukaryota</taxon>
        <taxon>Metazoa</taxon>
        <taxon>Ecdysozoa</taxon>
        <taxon>Arthropoda</taxon>
        <taxon>Hexapoda</taxon>
        <taxon>Insecta</taxon>
        <taxon>Pterygota</taxon>
        <taxon>Neoptera</taxon>
        <taxon>Endopterygota</taxon>
        <taxon>Diptera</taxon>
        <taxon>Nematocera</taxon>
        <taxon>Culicoidea</taxon>
        <taxon>Culicidae</taxon>
        <taxon>Culicinae</taxon>
        <taxon>Aedini</taxon>
        <taxon>Aedes</taxon>
        <taxon>Stegomyia</taxon>
    </lineage>
</organism>
<dbReference type="SMART" id="SM00908">
    <property type="entry name" value="Gal-bind_lectin"/>
    <property type="match status" value="1"/>
</dbReference>
<dbReference type="Pfam" id="PF00337">
    <property type="entry name" value="Gal-bind_lectin"/>
    <property type="match status" value="1"/>
</dbReference>
<dbReference type="STRING" id="7160.A0A023EFS2"/>
<dbReference type="VEuPathDB" id="VectorBase:AALF010381"/>
<keyword evidence="1 2" id="KW-0430">Lectin</keyword>
<dbReference type="GO" id="GO:0030246">
    <property type="term" value="F:carbohydrate binding"/>
    <property type="evidence" value="ECO:0007669"/>
    <property type="project" value="UniProtKB-UniRule"/>
</dbReference>
<name>A0A023EFS2_AEDAL</name>
<dbReference type="InterPro" id="IPR013320">
    <property type="entry name" value="ConA-like_dom_sf"/>
</dbReference>
<dbReference type="Gene3D" id="2.60.120.200">
    <property type="match status" value="1"/>
</dbReference>
<dbReference type="EMBL" id="GAPW01005401">
    <property type="protein sequence ID" value="JAC08197.1"/>
    <property type="molecule type" value="mRNA"/>
</dbReference>
<proteinExistence type="evidence at transcript level"/>
<dbReference type="PROSITE" id="PS51304">
    <property type="entry name" value="GALECTIN"/>
    <property type="match status" value="1"/>
</dbReference>
<evidence type="ECO:0000259" key="3">
    <source>
        <dbReference type="PROSITE" id="PS51304"/>
    </source>
</evidence>